<gene>
    <name evidence="1" type="ORF">RclHR1_04100016</name>
</gene>
<comment type="caution">
    <text evidence="1">The sequence shown here is derived from an EMBL/GenBank/DDBJ whole genome shotgun (WGS) entry which is preliminary data.</text>
</comment>
<protein>
    <submittedName>
        <fullName evidence="1">Uncharacterized protein</fullName>
    </submittedName>
</protein>
<keyword evidence="2" id="KW-1185">Reference proteome</keyword>
<accession>A0A2Z6RW94</accession>
<sequence length="91" mass="10446">MFMLVQVANASQLVSCEGDRQALAIKLFLRGQTPENIVLASDSKEVQIAAEILACCSQNMRSFNEIVEGRVKKRFKRVEWFEMLKRLKRAK</sequence>
<reference evidence="1 2" key="1">
    <citation type="submission" date="2017-11" db="EMBL/GenBank/DDBJ databases">
        <title>The genome of Rhizophagus clarus HR1 reveals common genetic basis of auxotrophy among arbuscular mycorrhizal fungi.</title>
        <authorList>
            <person name="Kobayashi Y."/>
        </authorList>
    </citation>
    <scope>NUCLEOTIDE SEQUENCE [LARGE SCALE GENOMIC DNA]</scope>
    <source>
        <strain evidence="1 2">HR1</strain>
    </source>
</reference>
<evidence type="ECO:0000313" key="2">
    <source>
        <dbReference type="Proteomes" id="UP000247702"/>
    </source>
</evidence>
<proteinExistence type="predicted"/>
<organism evidence="1 2">
    <name type="scientific">Rhizophagus clarus</name>
    <dbReference type="NCBI Taxonomy" id="94130"/>
    <lineage>
        <taxon>Eukaryota</taxon>
        <taxon>Fungi</taxon>
        <taxon>Fungi incertae sedis</taxon>
        <taxon>Mucoromycota</taxon>
        <taxon>Glomeromycotina</taxon>
        <taxon>Glomeromycetes</taxon>
        <taxon>Glomerales</taxon>
        <taxon>Glomeraceae</taxon>
        <taxon>Rhizophagus</taxon>
    </lineage>
</organism>
<dbReference type="AlphaFoldDB" id="A0A2Z6RW94"/>
<dbReference type="EMBL" id="BEXD01003447">
    <property type="protein sequence ID" value="GBC01240.1"/>
    <property type="molecule type" value="Genomic_DNA"/>
</dbReference>
<name>A0A2Z6RW94_9GLOM</name>
<dbReference type="Proteomes" id="UP000247702">
    <property type="component" value="Unassembled WGS sequence"/>
</dbReference>
<evidence type="ECO:0000313" key="1">
    <source>
        <dbReference type="EMBL" id="GBC01240.1"/>
    </source>
</evidence>